<name>A0ABM8V6S9_THEXY</name>
<evidence type="ECO:0000256" key="6">
    <source>
        <dbReference type="ARBA" id="ARBA00022801"/>
    </source>
</evidence>
<comment type="similarity">
    <text evidence="3">Belongs to the glycosyl hydrolase 51 family.</text>
</comment>
<evidence type="ECO:0000256" key="3">
    <source>
        <dbReference type="ARBA" id="ARBA00007186"/>
    </source>
</evidence>
<dbReference type="Pfam" id="PF06964">
    <property type="entry name" value="Alpha-L-AF_C"/>
    <property type="match status" value="1"/>
</dbReference>
<dbReference type="RefSeq" id="WP_213485368.1">
    <property type="nucleotide sequence ID" value="NZ_CAJRAY010000078.1"/>
</dbReference>
<feature type="domain" description="Alpha-L-arabinofuranosidase C-terminal" evidence="10">
    <location>
        <begin position="293"/>
        <end position="531"/>
    </location>
</feature>
<dbReference type="Gene3D" id="3.20.20.80">
    <property type="entry name" value="Glycosidases"/>
    <property type="match status" value="1"/>
</dbReference>
<protein>
    <recommendedName>
        <fullName evidence="5">non-reducing end alpha-L-arabinofuranosidase</fullName>
        <ecNumber evidence="5">3.2.1.55</ecNumber>
    </recommendedName>
</protein>
<dbReference type="InterPro" id="IPR010720">
    <property type="entry name" value="Alpha-L-AF_C"/>
</dbReference>
<dbReference type="SMART" id="SM00813">
    <property type="entry name" value="Alpha-L-AF_C"/>
    <property type="match status" value="1"/>
</dbReference>
<feature type="compositionally biased region" description="Basic and acidic residues" evidence="9">
    <location>
        <begin position="496"/>
        <end position="505"/>
    </location>
</feature>
<dbReference type="Gene3D" id="2.60.40.1180">
    <property type="entry name" value="Golgi alpha-mannosidase II"/>
    <property type="match status" value="1"/>
</dbReference>
<evidence type="ECO:0000256" key="4">
    <source>
        <dbReference type="ARBA" id="ARBA00011165"/>
    </source>
</evidence>
<comment type="pathway">
    <text evidence="2">Glycan metabolism.</text>
</comment>
<keyword evidence="8 11" id="KW-0326">Glycosidase</keyword>
<evidence type="ECO:0000256" key="8">
    <source>
        <dbReference type="ARBA" id="ARBA00023295"/>
    </source>
</evidence>
<comment type="caution">
    <text evidence="11">The sequence shown here is derived from an EMBL/GenBank/DDBJ whole genome shotgun (WGS) entry which is preliminary data.</text>
</comment>
<evidence type="ECO:0000256" key="7">
    <source>
        <dbReference type="ARBA" id="ARBA00023277"/>
    </source>
</evidence>
<dbReference type="SUPFAM" id="SSF51011">
    <property type="entry name" value="Glycosyl hydrolase domain"/>
    <property type="match status" value="1"/>
</dbReference>
<dbReference type="SUPFAM" id="SSF51445">
    <property type="entry name" value="(Trans)glycosidases"/>
    <property type="match status" value="1"/>
</dbReference>
<evidence type="ECO:0000256" key="2">
    <source>
        <dbReference type="ARBA" id="ARBA00004881"/>
    </source>
</evidence>
<evidence type="ECO:0000256" key="1">
    <source>
        <dbReference type="ARBA" id="ARBA00001462"/>
    </source>
</evidence>
<dbReference type="InterPro" id="IPR013780">
    <property type="entry name" value="Glyco_hydro_b"/>
</dbReference>
<organism evidence="11 12">
    <name type="scientific">Thermobacillus xylanilyticus</name>
    <dbReference type="NCBI Taxonomy" id="76633"/>
    <lineage>
        <taxon>Bacteria</taxon>
        <taxon>Bacillati</taxon>
        <taxon>Bacillota</taxon>
        <taxon>Bacilli</taxon>
        <taxon>Bacillales</taxon>
        <taxon>Paenibacillaceae</taxon>
        <taxon>Thermobacillus</taxon>
    </lineage>
</organism>
<dbReference type="EC" id="3.2.1.55" evidence="5"/>
<evidence type="ECO:0000313" key="11">
    <source>
        <dbReference type="EMBL" id="CAG5091028.1"/>
    </source>
</evidence>
<dbReference type="PANTHER" id="PTHR43576:SF3">
    <property type="entry name" value="ALPHA-L-ARABINOFURANOSIDASE C"/>
    <property type="match status" value="1"/>
</dbReference>
<keyword evidence="7" id="KW-0119">Carbohydrate metabolism</keyword>
<dbReference type="GO" id="GO:0046556">
    <property type="term" value="F:alpha-L-arabinofuranosidase activity"/>
    <property type="evidence" value="ECO:0007669"/>
    <property type="project" value="UniProtKB-EC"/>
</dbReference>
<evidence type="ECO:0000259" key="10">
    <source>
        <dbReference type="SMART" id="SM00813"/>
    </source>
</evidence>
<accession>A0ABM8V6S9</accession>
<keyword evidence="12" id="KW-1185">Reference proteome</keyword>
<evidence type="ECO:0000313" key="12">
    <source>
        <dbReference type="Proteomes" id="UP000681526"/>
    </source>
</evidence>
<proteinExistence type="inferred from homology"/>
<dbReference type="PANTHER" id="PTHR43576">
    <property type="entry name" value="ALPHA-L-ARABINOFURANOSIDASE C-RELATED"/>
    <property type="match status" value="1"/>
</dbReference>
<dbReference type="Pfam" id="PF22848">
    <property type="entry name" value="ASD1_dom"/>
    <property type="match status" value="1"/>
</dbReference>
<sequence>MIKKASVTVHPSYKIGVVDKRLFGAFLEPIGNWVYGGIYNPHHPTADDMGFRRDILDAVREFDLPALRFPGGNWVSGWDWKGSIGPLEQRRAQLDLAWFQIEPNIIGHNEYLEWTRRAGTEPMYTINLGTEGIKSAAQLVEYSVHPGGTYWSELRRKHGHPDPWPIKTWYLGNEMDGHWQIGSWEKDPVGFGIRTHEISKVIKWIDNKAETVFAGTSDHHKHFPEWEMAALEQCYESVDYVSLHHYHSVPEGDIANLLNISSVFEDYIRTTIAICDYIQTKIRTPKKMYISFDEYGAHFGRQVEVPFGRRGWHDVSKSYFQFAPRENVFKNPLDWLNGEEAGNTARFHNHQMLTALAMSSVLLTFLRHADRIKIACMTGGLRNAIAFDSKHVWKNATYYPFYQLNRLARGGMSILPVVDGPTFNTEQFALSGSNQCHAYENVQAIEAAAVHHEEKGEAVVFLINRSVEHDIAVELDVRGFEGYRLVEHLEMYTDDLTKGNSHDQPDAIIPRPNAGTRMDGGKVTALTKKLSWNVIRLAKS</sequence>
<reference evidence="11 12" key="1">
    <citation type="submission" date="2021-04" db="EMBL/GenBank/DDBJ databases">
        <authorList>
            <person name="Rakotoarivonina H."/>
        </authorList>
    </citation>
    <scope>NUCLEOTIDE SEQUENCE [LARGE SCALE GENOMIC DNA]</scope>
    <source>
        <strain evidence="11 12">XE</strain>
    </source>
</reference>
<evidence type="ECO:0000256" key="9">
    <source>
        <dbReference type="SAM" id="MobiDB-lite"/>
    </source>
</evidence>
<keyword evidence="6 11" id="KW-0378">Hydrolase</keyword>
<dbReference type="InterPro" id="IPR017853">
    <property type="entry name" value="GH"/>
</dbReference>
<comment type="subunit">
    <text evidence="4">Homohexamer; trimer of dimers.</text>
</comment>
<gene>
    <name evidence="11" type="primary">txxe2996-abfA</name>
    <name evidence="11" type="ORF">TXXE_14875</name>
</gene>
<dbReference type="EMBL" id="CAJRAY010000078">
    <property type="protein sequence ID" value="CAG5091028.1"/>
    <property type="molecule type" value="Genomic_DNA"/>
</dbReference>
<feature type="region of interest" description="Disordered" evidence="9">
    <location>
        <begin position="496"/>
        <end position="515"/>
    </location>
</feature>
<comment type="catalytic activity">
    <reaction evidence="1">
        <text>Hydrolysis of terminal non-reducing alpha-L-arabinofuranoside residues in alpha-L-arabinosides.</text>
        <dbReference type="EC" id="3.2.1.55"/>
    </reaction>
</comment>
<evidence type="ECO:0000256" key="5">
    <source>
        <dbReference type="ARBA" id="ARBA00012670"/>
    </source>
</evidence>
<dbReference type="InterPro" id="IPR055235">
    <property type="entry name" value="ASD1_cat"/>
</dbReference>
<dbReference type="Proteomes" id="UP000681526">
    <property type="component" value="Unassembled WGS sequence"/>
</dbReference>